<feature type="transmembrane region" description="Helical" evidence="6">
    <location>
        <begin position="190"/>
        <end position="209"/>
    </location>
</feature>
<reference evidence="8" key="1">
    <citation type="submission" date="2012-03" db="EMBL/GenBank/DDBJ databases">
        <title>Functional metagenomics reveals considerable lignocellulase gene clusters in the gut microbiome of a wood-feeding higher termite.</title>
        <authorList>
            <person name="Liu N."/>
        </authorList>
    </citation>
    <scope>NUCLEOTIDE SEQUENCE</scope>
</reference>
<protein>
    <submittedName>
        <fullName evidence="8">Ribonuclease BN-like family protein</fullName>
    </submittedName>
</protein>
<accession>A0A806KE15</accession>
<evidence type="ECO:0000313" key="8">
    <source>
        <dbReference type="EMBL" id="AGS52865.1"/>
    </source>
</evidence>
<feature type="transmembrane region" description="Helical" evidence="6">
    <location>
        <begin position="254"/>
        <end position="278"/>
    </location>
</feature>
<evidence type="ECO:0000259" key="7">
    <source>
        <dbReference type="PROSITE" id="PS50042"/>
    </source>
</evidence>
<comment type="subcellular location">
    <subcellularLocation>
        <location evidence="1">Cell membrane</location>
        <topology evidence="1">Multi-pass membrane protein</topology>
    </subcellularLocation>
</comment>
<dbReference type="PANTHER" id="PTHR47823">
    <property type="entry name" value="ION_TRANS DOMAIN-CONTAINING PROTEIN"/>
    <property type="match status" value="1"/>
</dbReference>
<dbReference type="EMBL" id="JQ844214">
    <property type="protein sequence ID" value="AGS52865.1"/>
    <property type="molecule type" value="Genomic_DNA"/>
</dbReference>
<dbReference type="GO" id="GO:0005886">
    <property type="term" value="C:plasma membrane"/>
    <property type="evidence" value="ECO:0007669"/>
    <property type="project" value="UniProtKB-SubCell"/>
</dbReference>
<feature type="transmembrane region" description="Helical" evidence="6">
    <location>
        <begin position="39"/>
        <end position="59"/>
    </location>
</feature>
<proteinExistence type="predicted"/>
<dbReference type="Pfam" id="PF03631">
    <property type="entry name" value="Virul_fac_BrkB"/>
    <property type="match status" value="1"/>
</dbReference>
<keyword evidence="3 6" id="KW-0812">Transmembrane</keyword>
<dbReference type="InterPro" id="IPR014710">
    <property type="entry name" value="RmlC-like_jellyroll"/>
</dbReference>
<dbReference type="Gene3D" id="2.60.120.10">
    <property type="entry name" value="Jelly Rolls"/>
    <property type="match status" value="1"/>
</dbReference>
<dbReference type="SMART" id="SM00100">
    <property type="entry name" value="cNMP"/>
    <property type="match status" value="1"/>
</dbReference>
<name>A0A806KE15_9BACT</name>
<evidence type="ECO:0000256" key="3">
    <source>
        <dbReference type="ARBA" id="ARBA00022692"/>
    </source>
</evidence>
<dbReference type="InterPro" id="IPR018490">
    <property type="entry name" value="cNMP-bd_dom_sf"/>
</dbReference>
<dbReference type="InterPro" id="IPR000595">
    <property type="entry name" value="cNMP-bd_dom"/>
</dbReference>
<keyword evidence="4 6" id="KW-1133">Transmembrane helix</keyword>
<keyword evidence="5 6" id="KW-0472">Membrane</keyword>
<dbReference type="SUPFAM" id="SSF51206">
    <property type="entry name" value="cAMP-binding domain-like"/>
    <property type="match status" value="1"/>
</dbReference>
<feature type="transmembrane region" description="Helical" evidence="6">
    <location>
        <begin position="221"/>
        <end position="242"/>
    </location>
</feature>
<dbReference type="CDD" id="cd00038">
    <property type="entry name" value="CAP_ED"/>
    <property type="match status" value="1"/>
</dbReference>
<evidence type="ECO:0000256" key="1">
    <source>
        <dbReference type="ARBA" id="ARBA00004651"/>
    </source>
</evidence>
<keyword evidence="2" id="KW-1003">Cell membrane</keyword>
<dbReference type="Pfam" id="PF00027">
    <property type="entry name" value="cNMP_binding"/>
    <property type="match status" value="1"/>
</dbReference>
<feature type="transmembrane region" description="Helical" evidence="6">
    <location>
        <begin position="137"/>
        <end position="170"/>
    </location>
</feature>
<feature type="transmembrane region" description="Helical" evidence="6">
    <location>
        <begin position="94"/>
        <end position="116"/>
    </location>
</feature>
<feature type="domain" description="Cyclic nucleotide-binding" evidence="7">
    <location>
        <begin position="314"/>
        <end position="419"/>
    </location>
</feature>
<evidence type="ECO:0000256" key="4">
    <source>
        <dbReference type="ARBA" id="ARBA00022989"/>
    </source>
</evidence>
<evidence type="ECO:0000256" key="5">
    <source>
        <dbReference type="ARBA" id="ARBA00023136"/>
    </source>
</evidence>
<organism evidence="8">
    <name type="scientific">uncultured bacterium contig00011</name>
    <dbReference type="NCBI Taxonomy" id="1181503"/>
    <lineage>
        <taxon>Bacteria</taxon>
        <taxon>environmental samples</taxon>
    </lineage>
</organism>
<dbReference type="AlphaFoldDB" id="A0A806KE15"/>
<dbReference type="PROSITE" id="PS50042">
    <property type="entry name" value="CNMP_BINDING_3"/>
    <property type="match status" value="1"/>
</dbReference>
<evidence type="ECO:0000256" key="2">
    <source>
        <dbReference type="ARBA" id="ARBA00022475"/>
    </source>
</evidence>
<evidence type="ECO:0000256" key="6">
    <source>
        <dbReference type="SAM" id="Phobius"/>
    </source>
</evidence>
<dbReference type="PANTHER" id="PTHR47823:SF9">
    <property type="entry name" value="CHROMOSOME UNDETERMINED SCAFFOLD_10, WHOLE GENOME SHOTGUN SEQUENCE"/>
    <property type="match status" value="1"/>
</dbReference>
<dbReference type="InterPro" id="IPR017039">
    <property type="entry name" value="Virul_fac_BrkB"/>
</dbReference>
<sequence length="435" mass="48559">MKIILDKLKTTVKTHLQRLFISLQLYGENGLANHAAACAYGFLLSMAPMLFLLAFFIFIVFKPSPAAITAFIGNIPFLGSIFDEQWLSSDYFSFVAPGISGIISILSIMWAGRILAGSMQRALVIIFPADKKRNPVNGTLVTFAIEVSVIVFVLAAIISSRTALTFYRFLDFSPKTSLLQFVTSYTGGRLSYIILLGLGVFLAYLFVPVKSPRKFSAFQGALLCIFSYFCTVMALGIIMNYAKFSLLYGTLGNMIILLINVYFFFTFFFLGAQFAYVIDSFDALLFSKLWQNKNRNLLNRFFYPAGGNLDKYLRHFKKNDIVIAQGDASNGIFYLLEGRVEVLLGTAQPEDGIAGISAGVLEAGSFFGEMGYLLSEERTATIRAKTDISVFELPISLFDDILKCDNSIDRVLIEEISRRLKDRNEQIVNLSRSDN</sequence>